<dbReference type="AlphaFoldDB" id="A0A9P0JGV3"/>
<protein>
    <submittedName>
        <fullName evidence="1">Uncharacterized protein</fullName>
    </submittedName>
</protein>
<dbReference type="Proteomes" id="UP001154329">
    <property type="component" value="Chromosome 4"/>
</dbReference>
<gene>
    <name evidence="1" type="ORF">APHIGO_LOCUS11800</name>
</gene>
<name>A0A9P0JGV3_APHGO</name>
<reference evidence="1" key="1">
    <citation type="submission" date="2022-02" db="EMBL/GenBank/DDBJ databases">
        <authorList>
            <person name="King R."/>
        </authorList>
    </citation>
    <scope>NUCLEOTIDE SEQUENCE</scope>
</reference>
<evidence type="ECO:0000313" key="1">
    <source>
        <dbReference type="EMBL" id="CAH1738463.1"/>
    </source>
</evidence>
<accession>A0A9P0JGV3</accession>
<sequence length="215" mass="25236">MEKKLVRKKKVKYSIKLCRRVGTYMYMRNDRKRVLITICCNRNRWTVGTSCSPCNRCCNRVHRSCRCRSSCCDRIRSCTIPGSCSCCCTSMRTGTCCNPGRIHCSSCYRNRCSGTWRNRCCSRCRSRTSSRCTWTGSCRTTTTGSCCNRRCSCCTGSCCNRCCIRRCNRRCIRCCIRSDNCCNRPRRIVQWQLVSDRICQIVFRPLWFLFWLLRI</sequence>
<keyword evidence="2" id="KW-1185">Reference proteome</keyword>
<dbReference type="EMBL" id="OU899037">
    <property type="protein sequence ID" value="CAH1738463.1"/>
    <property type="molecule type" value="Genomic_DNA"/>
</dbReference>
<proteinExistence type="predicted"/>
<evidence type="ECO:0000313" key="2">
    <source>
        <dbReference type="Proteomes" id="UP001154329"/>
    </source>
</evidence>
<reference evidence="1" key="2">
    <citation type="submission" date="2022-10" db="EMBL/GenBank/DDBJ databases">
        <authorList>
            <consortium name="ENA_rothamsted_submissions"/>
            <consortium name="culmorum"/>
            <person name="King R."/>
        </authorList>
    </citation>
    <scope>NUCLEOTIDE SEQUENCE</scope>
</reference>
<organism evidence="1 2">
    <name type="scientific">Aphis gossypii</name>
    <name type="common">Cotton aphid</name>
    <dbReference type="NCBI Taxonomy" id="80765"/>
    <lineage>
        <taxon>Eukaryota</taxon>
        <taxon>Metazoa</taxon>
        <taxon>Ecdysozoa</taxon>
        <taxon>Arthropoda</taxon>
        <taxon>Hexapoda</taxon>
        <taxon>Insecta</taxon>
        <taxon>Pterygota</taxon>
        <taxon>Neoptera</taxon>
        <taxon>Paraneoptera</taxon>
        <taxon>Hemiptera</taxon>
        <taxon>Sternorrhyncha</taxon>
        <taxon>Aphidomorpha</taxon>
        <taxon>Aphidoidea</taxon>
        <taxon>Aphididae</taxon>
        <taxon>Aphidini</taxon>
        <taxon>Aphis</taxon>
        <taxon>Aphis</taxon>
    </lineage>
</organism>